<feature type="compositionally biased region" description="Low complexity" evidence="1">
    <location>
        <begin position="195"/>
        <end position="211"/>
    </location>
</feature>
<dbReference type="OrthoDB" id="1918at2759"/>
<dbReference type="InParanoid" id="A0A2V0P0W7"/>
<keyword evidence="3" id="KW-1185">Reference proteome</keyword>
<feature type="compositionally biased region" description="Gly residues" evidence="1">
    <location>
        <begin position="274"/>
        <end position="284"/>
    </location>
</feature>
<dbReference type="Proteomes" id="UP000247498">
    <property type="component" value="Unassembled WGS sequence"/>
</dbReference>
<feature type="region of interest" description="Disordered" evidence="1">
    <location>
        <begin position="167"/>
        <end position="211"/>
    </location>
</feature>
<gene>
    <name evidence="2" type="ORF">Rsub_06637</name>
</gene>
<dbReference type="EMBL" id="BDRX01000041">
    <property type="protein sequence ID" value="GBF93504.1"/>
    <property type="molecule type" value="Genomic_DNA"/>
</dbReference>
<dbReference type="PANTHER" id="PTHR12507">
    <property type="entry name" value="REDUCED GROWTH PHENOTYPE 1 RGP1, YEAST -RELATED"/>
    <property type="match status" value="1"/>
</dbReference>
<proteinExistence type="predicted"/>
<comment type="caution">
    <text evidence="2">The sequence shown here is derived from an EMBL/GenBank/DDBJ whole genome shotgun (WGS) entry which is preliminary data.</text>
</comment>
<evidence type="ECO:0000313" key="2">
    <source>
        <dbReference type="EMBL" id="GBF93504.1"/>
    </source>
</evidence>
<evidence type="ECO:0000313" key="3">
    <source>
        <dbReference type="Proteomes" id="UP000247498"/>
    </source>
</evidence>
<dbReference type="AlphaFoldDB" id="A0A2V0P0W7"/>
<reference evidence="2 3" key="1">
    <citation type="journal article" date="2018" name="Sci. Rep.">
        <title>Raphidocelis subcapitata (=Pseudokirchneriella subcapitata) provides an insight into genome evolution and environmental adaptations in the Sphaeropleales.</title>
        <authorList>
            <person name="Suzuki S."/>
            <person name="Yamaguchi H."/>
            <person name="Nakajima N."/>
            <person name="Kawachi M."/>
        </authorList>
    </citation>
    <scope>NUCLEOTIDE SEQUENCE [LARGE SCALE GENOMIC DNA]</scope>
    <source>
        <strain evidence="2 3">NIES-35</strain>
    </source>
</reference>
<accession>A0A2V0P0W7</accession>
<organism evidence="2 3">
    <name type="scientific">Raphidocelis subcapitata</name>
    <dbReference type="NCBI Taxonomy" id="307507"/>
    <lineage>
        <taxon>Eukaryota</taxon>
        <taxon>Viridiplantae</taxon>
        <taxon>Chlorophyta</taxon>
        <taxon>core chlorophytes</taxon>
        <taxon>Chlorophyceae</taxon>
        <taxon>CS clade</taxon>
        <taxon>Sphaeropleales</taxon>
        <taxon>Selenastraceae</taxon>
        <taxon>Raphidocelis</taxon>
    </lineage>
</organism>
<feature type="region of interest" description="Disordered" evidence="1">
    <location>
        <begin position="258"/>
        <end position="292"/>
    </location>
</feature>
<evidence type="ECO:0000256" key="1">
    <source>
        <dbReference type="SAM" id="MobiDB-lite"/>
    </source>
</evidence>
<evidence type="ECO:0008006" key="4">
    <source>
        <dbReference type="Google" id="ProtNLM"/>
    </source>
</evidence>
<protein>
    <recommendedName>
        <fullName evidence="4">Arrestin-like N-terminal domain-containing protein</fullName>
    </recommendedName>
</protein>
<dbReference type="STRING" id="307507.A0A2V0P0W7"/>
<sequence>MDLSVALNKRGYLPGEVVKILVKATRTGGAAAAALGADGGGGDGGSAQLTLECGGAEKVDPGWVQSLYQPQVPAQKDTKRLVRAVFATGQLPLYDGDDWPPGTTRAFTVSFRLPGRIPPSFRGSAVHFVYSATARATVTPAAAGKPATPVATQAFAPFVVWPKPERPAGAGASLDGRRSSLHHAGSLDGGGGAGSLPRASSAGSPQAAGGAGGAAFAAAAGAEGPAEQAFEPDVLEYRLGVGDVKAVWEEVAIAGDGSLQRLPSGSPPGAAASGSGGPPDGGEGAAAAAATAAEAAEAEDGLRNGAAAAAAAGRLTAAQRASMLPRTFHLRAGDHPLARVTLQPPMDTPLQPGATLGVFLDLSAAHAGGGGGGGGGEGGGPACLQVSALLQSEEEVHPPFARRGAAKPAPGGGPGGVCAMRVLHSEQSQVTAHLLTGQFTLSVPPNAHPSFRTPLVTHRWTLRFELTLGSAVRGGPKGVEQLVWTVPLLVCPPVGA</sequence>
<dbReference type="InterPro" id="IPR014848">
    <property type="entry name" value="Rgp1"/>
</dbReference>
<name>A0A2V0P0W7_9CHLO</name>